<feature type="transmembrane region" description="Helical" evidence="1">
    <location>
        <begin position="134"/>
        <end position="156"/>
    </location>
</feature>
<keyword evidence="1" id="KW-0472">Membrane</keyword>
<protein>
    <recommendedName>
        <fullName evidence="4">Transporter</fullName>
    </recommendedName>
</protein>
<keyword evidence="3" id="KW-1185">Reference proteome</keyword>
<name>A0ABN4CDG1_9CORY</name>
<feature type="transmembrane region" description="Helical" evidence="1">
    <location>
        <begin position="101"/>
        <end position="122"/>
    </location>
</feature>
<feature type="transmembrane region" description="Helical" evidence="1">
    <location>
        <begin position="51"/>
        <end position="68"/>
    </location>
</feature>
<gene>
    <name evidence="2" type="ORF">CCASEI_05835</name>
</gene>
<sequence>MNGQDLSATPLIFGSLLPAAILIIVSFILGRISKRRFRHAINSDGVNQKGVVRWSVISGLVIFVLTLFPLPNDIAIMVIALVFSLATAAITFYARNMVATALLSVAIIGGIISAGTALNALATDSLNQFQQLGLVLSTWPILAGPAFVAAAISAALSASAKSPSY</sequence>
<evidence type="ECO:0000313" key="3">
    <source>
        <dbReference type="Proteomes" id="UP000019226"/>
    </source>
</evidence>
<feature type="transmembrane region" description="Helical" evidence="1">
    <location>
        <begin position="12"/>
        <end position="30"/>
    </location>
</feature>
<proteinExistence type="predicted"/>
<organism evidence="2 3">
    <name type="scientific">Corynebacterium casei LMG S-19264</name>
    <dbReference type="NCBI Taxonomy" id="1285583"/>
    <lineage>
        <taxon>Bacteria</taxon>
        <taxon>Bacillati</taxon>
        <taxon>Actinomycetota</taxon>
        <taxon>Actinomycetes</taxon>
        <taxon>Mycobacteriales</taxon>
        <taxon>Corynebacteriaceae</taxon>
        <taxon>Corynebacterium</taxon>
    </lineage>
</organism>
<feature type="transmembrane region" description="Helical" evidence="1">
    <location>
        <begin position="74"/>
        <end position="94"/>
    </location>
</feature>
<keyword evidence="1" id="KW-1133">Transmembrane helix</keyword>
<reference evidence="3" key="1">
    <citation type="submission" date="2013-02" db="EMBL/GenBank/DDBJ databases">
        <title>The complete genome sequence of Corynebacterium casei LMG S-19264 (=DSM 44701).</title>
        <authorList>
            <person name="Ruckert C."/>
            <person name="Albersmeier A."/>
            <person name="Kalinowski J."/>
        </authorList>
    </citation>
    <scope>NUCLEOTIDE SEQUENCE [LARGE SCALE GENOMIC DNA]</scope>
    <source>
        <strain evidence="3">LMG S-19264</strain>
    </source>
</reference>
<evidence type="ECO:0000256" key="1">
    <source>
        <dbReference type="SAM" id="Phobius"/>
    </source>
</evidence>
<dbReference type="Proteomes" id="UP000019226">
    <property type="component" value="Chromosome"/>
</dbReference>
<dbReference type="EMBL" id="CP004350">
    <property type="protein sequence ID" value="AHI19743.1"/>
    <property type="molecule type" value="Genomic_DNA"/>
</dbReference>
<dbReference type="RefSeq" id="WP_006821670.1">
    <property type="nucleotide sequence ID" value="NZ_CP004350.1"/>
</dbReference>
<accession>A0ABN4CDG1</accession>
<evidence type="ECO:0000313" key="2">
    <source>
        <dbReference type="EMBL" id="AHI19743.1"/>
    </source>
</evidence>
<keyword evidence="1" id="KW-0812">Transmembrane</keyword>
<evidence type="ECO:0008006" key="4">
    <source>
        <dbReference type="Google" id="ProtNLM"/>
    </source>
</evidence>
<dbReference type="GeneID" id="82877317"/>